<keyword evidence="2" id="KW-1185">Reference proteome</keyword>
<evidence type="ECO:0000313" key="1">
    <source>
        <dbReference type="EMBL" id="ESA42004.1"/>
    </source>
</evidence>
<protein>
    <submittedName>
        <fullName evidence="1">Uncharacterized protein</fullName>
    </submittedName>
</protein>
<evidence type="ECO:0000313" key="2">
    <source>
        <dbReference type="Proteomes" id="UP000001805"/>
    </source>
</evidence>
<dbReference type="EMBL" id="CM002242">
    <property type="protein sequence ID" value="ESA42004.1"/>
    <property type="molecule type" value="Genomic_DNA"/>
</dbReference>
<name>V5ILM3_NEUCR</name>
<dbReference type="AlphaFoldDB" id="V5ILM3"/>
<dbReference type="Proteomes" id="UP000001805">
    <property type="component" value="Chromosome 7, Linkage Group VII"/>
</dbReference>
<dbReference type="GeneID" id="23569851"/>
<sequence>MVGRVQCGSSRCETERSFFSRFLLSHHSIPSASLDPTSRYVLKVPTPTDHKPGYLVRLPSLREVGTHGILPIFLLLPPFLSSSFSPRPPSFSCSSSMTCQTAC</sequence>
<dbReference type="InParanoid" id="V5ILM3"/>
<dbReference type="RefSeq" id="XP_011395376.1">
    <property type="nucleotide sequence ID" value="XM_011397074.1"/>
</dbReference>
<reference evidence="1 2" key="1">
    <citation type="journal article" date="2003" name="Nature">
        <title>The genome sequence of the filamentous fungus Neurospora crassa.</title>
        <authorList>
            <person name="Galagan J.E."/>
            <person name="Calvo S.E."/>
            <person name="Borkovich K.A."/>
            <person name="Selker E.U."/>
            <person name="Read N.D."/>
            <person name="Jaffe D."/>
            <person name="FitzHugh W."/>
            <person name="Ma L.J."/>
            <person name="Smirnov S."/>
            <person name="Purcell S."/>
            <person name="Rehman B."/>
            <person name="Elkins T."/>
            <person name="Engels R."/>
            <person name="Wang S."/>
            <person name="Nielsen C.B."/>
            <person name="Butler J."/>
            <person name="Endrizzi M."/>
            <person name="Qui D."/>
            <person name="Ianakiev P."/>
            <person name="Bell-Pedersen D."/>
            <person name="Nelson M.A."/>
            <person name="Werner-Washburne M."/>
            <person name="Selitrennikoff C.P."/>
            <person name="Kinsey J.A."/>
            <person name="Braun E.L."/>
            <person name="Zelter A."/>
            <person name="Schulte U."/>
            <person name="Kothe G.O."/>
            <person name="Jedd G."/>
            <person name="Mewes W."/>
            <person name="Staben C."/>
            <person name="Marcotte E."/>
            <person name="Greenberg D."/>
            <person name="Roy A."/>
            <person name="Foley K."/>
            <person name="Naylor J."/>
            <person name="Stange-Thomann N."/>
            <person name="Barrett R."/>
            <person name="Gnerre S."/>
            <person name="Kamal M."/>
            <person name="Kamvysselis M."/>
            <person name="Mauceli E."/>
            <person name="Bielke C."/>
            <person name="Rudd S."/>
            <person name="Frishman D."/>
            <person name="Krystofova S."/>
            <person name="Rasmussen C."/>
            <person name="Metzenberg R.L."/>
            <person name="Perkins D.D."/>
            <person name="Kroken S."/>
            <person name="Cogoni C."/>
            <person name="Macino G."/>
            <person name="Catcheside D."/>
            <person name="Li W."/>
            <person name="Pratt R.J."/>
            <person name="Osmani S.A."/>
            <person name="DeSouza C.P."/>
            <person name="Glass L."/>
            <person name="Orbach M.J."/>
            <person name="Berglund J.A."/>
            <person name="Voelker R."/>
            <person name="Yarden O."/>
            <person name="Plamann M."/>
            <person name="Seiler S."/>
            <person name="Dunlap J."/>
            <person name="Radford A."/>
            <person name="Aramayo R."/>
            <person name="Natvig D.O."/>
            <person name="Alex L.A."/>
            <person name="Mannhaupt G."/>
            <person name="Ebbole D.J."/>
            <person name="Freitag M."/>
            <person name="Paulsen I."/>
            <person name="Sachs M.S."/>
            <person name="Lander E.S."/>
            <person name="Nusbaum C."/>
            <person name="Birren B."/>
        </authorList>
    </citation>
    <scope>NUCLEOTIDE SEQUENCE [LARGE SCALE GENOMIC DNA]</scope>
    <source>
        <strain evidence="2">ATCC 24698 / 74-OR23-1A / CBS 708.71 / DSM 1257 / FGSC 987</strain>
    </source>
</reference>
<accession>V5ILM3</accession>
<organism evidence="1 2">
    <name type="scientific">Neurospora crassa (strain ATCC 24698 / 74-OR23-1A / CBS 708.71 / DSM 1257 / FGSC 987)</name>
    <dbReference type="NCBI Taxonomy" id="367110"/>
    <lineage>
        <taxon>Eukaryota</taxon>
        <taxon>Fungi</taxon>
        <taxon>Dikarya</taxon>
        <taxon>Ascomycota</taxon>
        <taxon>Pezizomycotina</taxon>
        <taxon>Sordariomycetes</taxon>
        <taxon>Sordariomycetidae</taxon>
        <taxon>Sordariales</taxon>
        <taxon>Sordariaceae</taxon>
        <taxon>Neurospora</taxon>
    </lineage>
</organism>
<dbReference type="KEGG" id="ncr:NCU17249"/>
<dbReference type="VEuPathDB" id="FungiDB:NCU17249"/>
<proteinExistence type="predicted"/>
<gene>
    <name evidence="1" type="ORF">NCU17249</name>
</gene>